<dbReference type="InterPro" id="IPR039340">
    <property type="entry name" value="Tfc4/TFIIIC-102/Sfc4"/>
</dbReference>
<evidence type="ECO:0000313" key="2">
    <source>
        <dbReference type="Proteomes" id="UP000192578"/>
    </source>
</evidence>
<dbReference type="EMBL" id="MTYJ01000108">
    <property type="protein sequence ID" value="OQV14211.1"/>
    <property type="molecule type" value="Genomic_DNA"/>
</dbReference>
<proteinExistence type="predicted"/>
<dbReference type="GO" id="GO:0006383">
    <property type="term" value="P:transcription by RNA polymerase III"/>
    <property type="evidence" value="ECO:0007669"/>
    <property type="project" value="InterPro"/>
</dbReference>
<comment type="caution">
    <text evidence="1">The sequence shown here is derived from an EMBL/GenBank/DDBJ whole genome shotgun (WGS) entry which is preliminary data.</text>
</comment>
<dbReference type="GO" id="GO:0000127">
    <property type="term" value="C:transcription factor TFIIIC complex"/>
    <property type="evidence" value="ECO:0007669"/>
    <property type="project" value="TreeGrafter"/>
</dbReference>
<dbReference type="AlphaFoldDB" id="A0A1W0WG90"/>
<name>A0A1W0WG90_HYPEX</name>
<reference evidence="2" key="1">
    <citation type="submission" date="2017-01" db="EMBL/GenBank/DDBJ databases">
        <title>Comparative genomics of anhydrobiosis in the tardigrade Hypsibius dujardini.</title>
        <authorList>
            <person name="Yoshida Y."/>
            <person name="Koutsovoulos G."/>
            <person name="Laetsch D."/>
            <person name="Stevens L."/>
            <person name="Kumar S."/>
            <person name="Horikawa D."/>
            <person name="Ishino K."/>
            <person name="Komine S."/>
            <person name="Tomita M."/>
            <person name="Blaxter M."/>
            <person name="Arakawa K."/>
        </authorList>
    </citation>
    <scope>NUCLEOTIDE SEQUENCE [LARGE SCALE GENOMIC DNA]</scope>
    <source>
        <strain evidence="2">Z151</strain>
    </source>
</reference>
<dbReference type="OrthoDB" id="10614162at2759"/>
<dbReference type="PANTHER" id="PTHR23082:SF0">
    <property type="entry name" value="GENERAL TRANSCRIPTION FACTOR 3C POLYPEPTIDE 3"/>
    <property type="match status" value="1"/>
</dbReference>
<protein>
    <submittedName>
        <fullName evidence="1">Uncharacterized protein</fullName>
    </submittedName>
</protein>
<dbReference type="Proteomes" id="UP000192578">
    <property type="component" value="Unassembled WGS sequence"/>
</dbReference>
<keyword evidence="2" id="KW-1185">Reference proteome</keyword>
<organism evidence="1 2">
    <name type="scientific">Hypsibius exemplaris</name>
    <name type="common">Freshwater tardigrade</name>
    <dbReference type="NCBI Taxonomy" id="2072580"/>
    <lineage>
        <taxon>Eukaryota</taxon>
        <taxon>Metazoa</taxon>
        <taxon>Ecdysozoa</taxon>
        <taxon>Tardigrada</taxon>
        <taxon>Eutardigrada</taxon>
        <taxon>Parachela</taxon>
        <taxon>Hypsibioidea</taxon>
        <taxon>Hypsibiidae</taxon>
        <taxon>Hypsibius</taxon>
    </lineage>
</organism>
<accession>A0A1W0WG90</accession>
<sequence length="548" mass="62397">MSFDNCCNCSSFRIGNRGKQYVNLCATLLLEVNAADIALKLLRYCQNILTGYSFRSAETCYLLGNIYEDLAASKKDHSVNYVDKARQAYQESLVFRPSYRDAKYRLCYLEGDFPTVLSFSLTPKRKKEHAAEQCTLYLAYLAAHVNGDSSAIVDAAKNCILSTFRFVLPPRPDDFIWCLNTPYALLTATKRKRASCQLLAMDDRGVRYWHQNVTPQAWLDMALTGCTVAYQEKRYDDMVEIAFYAILTAELHEPAAKTVVMDDKSSSLVRVSDRQWQLSRVHLAIAVAAFHMRPAWEMNDSDDRPTWTDRKAFFYDYIRVLVNRHGAMDLAVDLWNPFYALIMDEAVVPNIAVGKWGHFFTKKKGFSMHVQMILANDALRRRGAAYHAYTLYRGIEQSMGKHTPWQVYLGLGILAVNVACRFGMSRKLRAKFYASSMAYLMKYEQLRRSCPEVLYNKARAAQEFGDAAVAVGYYRQCIRLTDLTVCTGDGLELAGVAQLMDYKFRAAFNLRQLLVEKARFVEARALMTTGGPLSWKSFTDGKTAHSRC</sequence>
<evidence type="ECO:0000313" key="1">
    <source>
        <dbReference type="EMBL" id="OQV14211.1"/>
    </source>
</evidence>
<dbReference type="PANTHER" id="PTHR23082">
    <property type="entry name" value="TRANSCRIPTION INITIATION FACTOR IIIC TFIIIC , POLYPEPTIDE 3-RELATED"/>
    <property type="match status" value="1"/>
</dbReference>
<gene>
    <name evidence="1" type="ORF">BV898_11564</name>
</gene>